<dbReference type="Proteomes" id="UP001165584">
    <property type="component" value="Unassembled WGS sequence"/>
</dbReference>
<protein>
    <recommendedName>
        <fullName evidence="4">Acid-resistance membrane protein</fullName>
    </recommendedName>
</protein>
<organism evidence="2 3">
    <name type="scientific">Herbiconiux aconitum</name>
    <dbReference type="NCBI Taxonomy" id="2970913"/>
    <lineage>
        <taxon>Bacteria</taxon>
        <taxon>Bacillati</taxon>
        <taxon>Actinomycetota</taxon>
        <taxon>Actinomycetes</taxon>
        <taxon>Micrococcales</taxon>
        <taxon>Microbacteriaceae</taxon>
        <taxon>Herbiconiux</taxon>
    </lineage>
</organism>
<keyword evidence="3" id="KW-1185">Reference proteome</keyword>
<keyword evidence="1" id="KW-0812">Transmembrane</keyword>
<evidence type="ECO:0000313" key="2">
    <source>
        <dbReference type="EMBL" id="MCS5717410.1"/>
    </source>
</evidence>
<sequence>MTDSPRTTVRSPYWGVPVARAVPFIVTALVITFSPNHSAQAGLLAYGVFAIVSGIIVGTLSWRTVPEKSTRVIFVIQGVSNVLFGALALGFNAGGLGFFLFCATMNSAICGFLELYSGLRQTKNPASRDWAIVGALTVVFALVLIFFPTDPVFAVGMFGAYAAIVGLFLVIAGLSLRWGTQPSPATRSGRQHPTTGKRS</sequence>
<feature type="transmembrane region" description="Helical" evidence="1">
    <location>
        <begin position="97"/>
        <end position="118"/>
    </location>
</feature>
<feature type="transmembrane region" description="Helical" evidence="1">
    <location>
        <begin position="130"/>
        <end position="147"/>
    </location>
</feature>
<feature type="transmembrane region" description="Helical" evidence="1">
    <location>
        <begin position="153"/>
        <end position="174"/>
    </location>
</feature>
<reference evidence="2" key="1">
    <citation type="submission" date="2022-08" db="EMBL/GenBank/DDBJ databases">
        <authorList>
            <person name="Deng Y."/>
            <person name="Han X.-F."/>
            <person name="Zhang Y.-Q."/>
        </authorList>
    </citation>
    <scope>NUCLEOTIDE SEQUENCE</scope>
    <source>
        <strain evidence="2">CPCC 205763</strain>
    </source>
</reference>
<name>A0ABT2GMF4_9MICO</name>
<evidence type="ECO:0000313" key="3">
    <source>
        <dbReference type="Proteomes" id="UP001165584"/>
    </source>
</evidence>
<feature type="transmembrane region" description="Helical" evidence="1">
    <location>
        <begin position="12"/>
        <end position="33"/>
    </location>
</feature>
<dbReference type="EMBL" id="JANLCM010000001">
    <property type="protein sequence ID" value="MCS5717410.1"/>
    <property type="molecule type" value="Genomic_DNA"/>
</dbReference>
<gene>
    <name evidence="2" type="ORF">N1027_04580</name>
</gene>
<keyword evidence="1" id="KW-1133">Transmembrane helix</keyword>
<proteinExistence type="predicted"/>
<comment type="caution">
    <text evidence="2">The sequence shown here is derived from an EMBL/GenBank/DDBJ whole genome shotgun (WGS) entry which is preliminary data.</text>
</comment>
<dbReference type="Pfam" id="PF03729">
    <property type="entry name" value="DUF308"/>
    <property type="match status" value="1"/>
</dbReference>
<evidence type="ECO:0000256" key="1">
    <source>
        <dbReference type="SAM" id="Phobius"/>
    </source>
</evidence>
<feature type="transmembrane region" description="Helical" evidence="1">
    <location>
        <begin position="39"/>
        <end position="60"/>
    </location>
</feature>
<evidence type="ECO:0008006" key="4">
    <source>
        <dbReference type="Google" id="ProtNLM"/>
    </source>
</evidence>
<feature type="transmembrane region" description="Helical" evidence="1">
    <location>
        <begin position="72"/>
        <end position="91"/>
    </location>
</feature>
<accession>A0ABT2GMF4</accession>
<keyword evidence="1" id="KW-0472">Membrane</keyword>
<dbReference type="RefSeq" id="WP_259505645.1">
    <property type="nucleotide sequence ID" value="NZ_JANLCM010000001.1"/>
</dbReference>
<dbReference type="InterPro" id="IPR005325">
    <property type="entry name" value="DUF308_memb"/>
</dbReference>